<gene>
    <name evidence="4" type="ORF">WMO45_12985</name>
</gene>
<accession>A0ABV1ETX4</accession>
<evidence type="ECO:0000256" key="2">
    <source>
        <dbReference type="ARBA" id="ARBA00023172"/>
    </source>
</evidence>
<dbReference type="InterPro" id="IPR006119">
    <property type="entry name" value="Resolv_N"/>
</dbReference>
<keyword evidence="2" id="KW-0233">DNA recombination</keyword>
<organism evidence="4 5">
    <name type="scientific">Flavonifractor hominis</name>
    <dbReference type="NCBI Taxonomy" id="3133178"/>
    <lineage>
        <taxon>Bacteria</taxon>
        <taxon>Bacillati</taxon>
        <taxon>Bacillota</taxon>
        <taxon>Clostridia</taxon>
        <taxon>Eubacteriales</taxon>
        <taxon>Oscillospiraceae</taxon>
        <taxon>Flavonifractor</taxon>
    </lineage>
</organism>
<dbReference type="CDD" id="cd03768">
    <property type="entry name" value="SR_ResInv"/>
    <property type="match status" value="1"/>
</dbReference>
<keyword evidence="1" id="KW-0238">DNA-binding</keyword>
<dbReference type="Proteomes" id="UP001440599">
    <property type="component" value="Unassembled WGS sequence"/>
</dbReference>
<dbReference type="Pfam" id="PF00239">
    <property type="entry name" value="Resolvase"/>
    <property type="match status" value="1"/>
</dbReference>
<dbReference type="SUPFAM" id="SSF53041">
    <property type="entry name" value="Resolvase-like"/>
    <property type="match status" value="1"/>
</dbReference>
<dbReference type="SMART" id="SM00857">
    <property type="entry name" value="Resolvase"/>
    <property type="match status" value="1"/>
</dbReference>
<dbReference type="EMBL" id="JBBMFT010000013">
    <property type="protein sequence ID" value="MEQ2457435.1"/>
    <property type="molecule type" value="Genomic_DNA"/>
</dbReference>
<sequence length="195" mass="21936">MKYGYARCSTSESKQDIDRQVRELKTAGAESFFVEYEHGDADDKKQLALLLERATPGDTIITTEVSRLSRSTKQLCEIIDRIQKQKLRLEILGSITIDCRSGELDPMTKAFLQMSGIFAELELSMIRARVRSGMANARAKGAKIGRPQATAEDIPAAFYRHYPAFKNGSLNVSEFARVCDLSRTTVYKYLGLLER</sequence>
<dbReference type="InterPro" id="IPR036162">
    <property type="entry name" value="Resolvase-like_N_sf"/>
</dbReference>
<name>A0ABV1ETX4_9FIRM</name>
<keyword evidence="5" id="KW-1185">Reference proteome</keyword>
<reference evidence="4 5" key="1">
    <citation type="submission" date="2024-03" db="EMBL/GenBank/DDBJ databases">
        <title>Human intestinal bacterial collection.</title>
        <authorList>
            <person name="Pauvert C."/>
            <person name="Hitch T.C.A."/>
            <person name="Clavel T."/>
        </authorList>
    </citation>
    <scope>NUCLEOTIDE SEQUENCE [LARGE SCALE GENOMIC DNA]</scope>
    <source>
        <strain evidence="4 5">CLA-AP-H34</strain>
    </source>
</reference>
<dbReference type="PANTHER" id="PTHR30461:SF2">
    <property type="entry name" value="SERINE RECOMBINASE PINE-RELATED"/>
    <property type="match status" value="1"/>
</dbReference>
<dbReference type="PROSITE" id="PS51736">
    <property type="entry name" value="RECOMBINASES_3"/>
    <property type="match status" value="1"/>
</dbReference>
<evidence type="ECO:0000259" key="3">
    <source>
        <dbReference type="PROSITE" id="PS51736"/>
    </source>
</evidence>
<feature type="domain" description="Resolvase/invertase-type recombinase catalytic" evidence="3">
    <location>
        <begin position="1"/>
        <end position="141"/>
    </location>
</feature>
<evidence type="ECO:0000313" key="4">
    <source>
        <dbReference type="EMBL" id="MEQ2457435.1"/>
    </source>
</evidence>
<proteinExistence type="predicted"/>
<comment type="caution">
    <text evidence="4">The sequence shown here is derived from an EMBL/GenBank/DDBJ whole genome shotgun (WGS) entry which is preliminary data.</text>
</comment>
<dbReference type="Gene3D" id="3.40.50.1390">
    <property type="entry name" value="Resolvase, N-terminal catalytic domain"/>
    <property type="match status" value="1"/>
</dbReference>
<dbReference type="PANTHER" id="PTHR30461">
    <property type="entry name" value="DNA-INVERTASE FROM LAMBDOID PROPHAGE"/>
    <property type="match status" value="1"/>
</dbReference>
<evidence type="ECO:0000256" key="1">
    <source>
        <dbReference type="ARBA" id="ARBA00023125"/>
    </source>
</evidence>
<evidence type="ECO:0000313" key="5">
    <source>
        <dbReference type="Proteomes" id="UP001440599"/>
    </source>
</evidence>
<dbReference type="InterPro" id="IPR050639">
    <property type="entry name" value="SSR_resolvase"/>
</dbReference>
<protein>
    <submittedName>
        <fullName evidence="4">Recombinase family protein</fullName>
    </submittedName>
</protein>
<dbReference type="RefSeq" id="WP_349141294.1">
    <property type="nucleotide sequence ID" value="NZ_JBBMFT010000013.1"/>
</dbReference>